<dbReference type="EMBL" id="JBHULR010000004">
    <property type="protein sequence ID" value="MFD2548290.1"/>
    <property type="molecule type" value="Genomic_DNA"/>
</dbReference>
<dbReference type="InterPro" id="IPR020449">
    <property type="entry name" value="Tscrpt_reg_AraC-type_HTH"/>
</dbReference>
<evidence type="ECO:0000256" key="3">
    <source>
        <dbReference type="ARBA" id="ARBA00023163"/>
    </source>
</evidence>
<dbReference type="Gene3D" id="2.60.120.280">
    <property type="entry name" value="Regulatory protein AraC"/>
    <property type="match status" value="1"/>
</dbReference>
<organism evidence="5 6">
    <name type="scientific">Sphingobacterium suaedae</name>
    <dbReference type="NCBI Taxonomy" id="1686402"/>
    <lineage>
        <taxon>Bacteria</taxon>
        <taxon>Pseudomonadati</taxon>
        <taxon>Bacteroidota</taxon>
        <taxon>Sphingobacteriia</taxon>
        <taxon>Sphingobacteriales</taxon>
        <taxon>Sphingobacteriaceae</taxon>
        <taxon>Sphingobacterium</taxon>
    </lineage>
</organism>
<evidence type="ECO:0000256" key="1">
    <source>
        <dbReference type="ARBA" id="ARBA00023015"/>
    </source>
</evidence>
<dbReference type="InterPro" id="IPR009057">
    <property type="entry name" value="Homeodomain-like_sf"/>
</dbReference>
<keyword evidence="2" id="KW-0238">DNA-binding</keyword>
<evidence type="ECO:0000256" key="2">
    <source>
        <dbReference type="ARBA" id="ARBA00023125"/>
    </source>
</evidence>
<evidence type="ECO:0000313" key="6">
    <source>
        <dbReference type="Proteomes" id="UP001597545"/>
    </source>
</evidence>
<dbReference type="PRINTS" id="PR00032">
    <property type="entry name" value="HTHARAC"/>
</dbReference>
<dbReference type="InterPro" id="IPR018062">
    <property type="entry name" value="HTH_AraC-typ_CS"/>
</dbReference>
<dbReference type="InterPro" id="IPR018060">
    <property type="entry name" value="HTH_AraC"/>
</dbReference>
<dbReference type="SMART" id="SM00342">
    <property type="entry name" value="HTH_ARAC"/>
    <property type="match status" value="1"/>
</dbReference>
<dbReference type="RefSeq" id="WP_380903901.1">
    <property type="nucleotide sequence ID" value="NZ_JBHUEG010000001.1"/>
</dbReference>
<dbReference type="PROSITE" id="PS01124">
    <property type="entry name" value="HTH_ARAC_FAMILY_2"/>
    <property type="match status" value="1"/>
</dbReference>
<dbReference type="InterPro" id="IPR003313">
    <property type="entry name" value="AraC-bd"/>
</dbReference>
<dbReference type="Proteomes" id="UP001597545">
    <property type="component" value="Unassembled WGS sequence"/>
</dbReference>
<sequence>MAKQDVRKGFDGEMFFIASKDPVRDYNCAFSYYITDIGYFPRAHNHFRSRGSGCDQHIWIHCVDGEGRVWLGDTVYKLKRNEFILIPAHTPHAYQADLNDPWTIYWMHFKGAEADKVASNLLQRTHVKQNKGAFTDEMRTLFEKMYQAMQRSDSLETYQAVDLILPYFFSFYLYPGFWKEIAYTDDDHVIASVIQYLQQDLEAKVTLQDLADRCHLSVSHFSKLFKRKTGYSPIDYANHIKIQKACYLLRYSSRRIGDIAIGLGFTDPFYFSRVFKDQMGLSPSEFRAENALNQE</sequence>
<dbReference type="SUPFAM" id="SSF51215">
    <property type="entry name" value="Regulatory protein AraC"/>
    <property type="match status" value="1"/>
</dbReference>
<dbReference type="PANTHER" id="PTHR43280">
    <property type="entry name" value="ARAC-FAMILY TRANSCRIPTIONAL REGULATOR"/>
    <property type="match status" value="1"/>
</dbReference>
<dbReference type="InterPro" id="IPR037923">
    <property type="entry name" value="HTH-like"/>
</dbReference>
<dbReference type="PANTHER" id="PTHR43280:SF30">
    <property type="entry name" value="MMSAB OPERON REGULATORY PROTEIN"/>
    <property type="match status" value="1"/>
</dbReference>
<dbReference type="PROSITE" id="PS00041">
    <property type="entry name" value="HTH_ARAC_FAMILY_1"/>
    <property type="match status" value="1"/>
</dbReference>
<gene>
    <name evidence="5" type="ORF">ACFSR5_11620</name>
</gene>
<dbReference type="SUPFAM" id="SSF46689">
    <property type="entry name" value="Homeodomain-like"/>
    <property type="match status" value="2"/>
</dbReference>
<proteinExistence type="predicted"/>
<protein>
    <submittedName>
        <fullName evidence="5">AraC family transcriptional regulator</fullName>
    </submittedName>
</protein>
<name>A0ABW5KK20_9SPHI</name>
<feature type="domain" description="HTH araC/xylS-type" evidence="4">
    <location>
        <begin position="191"/>
        <end position="289"/>
    </location>
</feature>
<dbReference type="Pfam" id="PF12833">
    <property type="entry name" value="HTH_18"/>
    <property type="match status" value="1"/>
</dbReference>
<keyword evidence="6" id="KW-1185">Reference proteome</keyword>
<reference evidence="6" key="1">
    <citation type="journal article" date="2019" name="Int. J. Syst. Evol. Microbiol.">
        <title>The Global Catalogue of Microorganisms (GCM) 10K type strain sequencing project: providing services to taxonomists for standard genome sequencing and annotation.</title>
        <authorList>
            <consortium name="The Broad Institute Genomics Platform"/>
            <consortium name="The Broad Institute Genome Sequencing Center for Infectious Disease"/>
            <person name="Wu L."/>
            <person name="Ma J."/>
        </authorList>
    </citation>
    <scope>NUCLEOTIDE SEQUENCE [LARGE SCALE GENOMIC DNA]</scope>
    <source>
        <strain evidence="6">KCTC 42662</strain>
    </source>
</reference>
<evidence type="ECO:0000313" key="5">
    <source>
        <dbReference type="EMBL" id="MFD2548290.1"/>
    </source>
</evidence>
<dbReference type="CDD" id="cd06986">
    <property type="entry name" value="cupin_MmsR-like_N"/>
    <property type="match status" value="1"/>
</dbReference>
<accession>A0ABW5KK20</accession>
<dbReference type="Gene3D" id="1.10.10.60">
    <property type="entry name" value="Homeodomain-like"/>
    <property type="match status" value="2"/>
</dbReference>
<dbReference type="Pfam" id="PF02311">
    <property type="entry name" value="AraC_binding"/>
    <property type="match status" value="1"/>
</dbReference>
<comment type="caution">
    <text evidence="5">The sequence shown here is derived from an EMBL/GenBank/DDBJ whole genome shotgun (WGS) entry which is preliminary data.</text>
</comment>
<keyword evidence="1" id="KW-0805">Transcription regulation</keyword>
<keyword evidence="3" id="KW-0804">Transcription</keyword>
<evidence type="ECO:0000259" key="4">
    <source>
        <dbReference type="PROSITE" id="PS01124"/>
    </source>
</evidence>